<dbReference type="InterPro" id="IPR057670">
    <property type="entry name" value="SH3_retrovirus"/>
</dbReference>
<evidence type="ECO:0000313" key="2">
    <source>
        <dbReference type="EMBL" id="JAE33118.1"/>
    </source>
</evidence>
<evidence type="ECO:0000259" key="1">
    <source>
        <dbReference type="Pfam" id="PF25597"/>
    </source>
</evidence>
<accession>A0A0A9HJS9</accession>
<sequence>MKKMKPHQTKLDDRSIPVVFIGYEAGTKAYRVFDPVSQRVHVTRDLIFDEKRGWDWSKKEDDGGWHLGDFIVEVSTTVHGTLAPTTSGEGGACWK</sequence>
<dbReference type="AlphaFoldDB" id="A0A0A9HJS9"/>
<organism evidence="2">
    <name type="scientific">Arundo donax</name>
    <name type="common">Giant reed</name>
    <name type="synonym">Donax arundinaceus</name>
    <dbReference type="NCBI Taxonomy" id="35708"/>
    <lineage>
        <taxon>Eukaryota</taxon>
        <taxon>Viridiplantae</taxon>
        <taxon>Streptophyta</taxon>
        <taxon>Embryophyta</taxon>
        <taxon>Tracheophyta</taxon>
        <taxon>Spermatophyta</taxon>
        <taxon>Magnoliopsida</taxon>
        <taxon>Liliopsida</taxon>
        <taxon>Poales</taxon>
        <taxon>Poaceae</taxon>
        <taxon>PACMAD clade</taxon>
        <taxon>Arundinoideae</taxon>
        <taxon>Arundineae</taxon>
        <taxon>Arundo</taxon>
    </lineage>
</organism>
<feature type="domain" description="Retroviral polymerase SH3-like" evidence="1">
    <location>
        <begin position="5"/>
        <end position="60"/>
    </location>
</feature>
<dbReference type="EMBL" id="GBRH01164778">
    <property type="protein sequence ID" value="JAE33118.1"/>
    <property type="molecule type" value="Transcribed_RNA"/>
</dbReference>
<name>A0A0A9HJS9_ARUDO</name>
<proteinExistence type="predicted"/>
<dbReference type="Pfam" id="PF25597">
    <property type="entry name" value="SH3_retrovirus"/>
    <property type="match status" value="1"/>
</dbReference>
<reference evidence="2" key="1">
    <citation type="submission" date="2014-09" db="EMBL/GenBank/DDBJ databases">
        <authorList>
            <person name="Magalhaes I.L.F."/>
            <person name="Oliveira U."/>
            <person name="Santos F.R."/>
            <person name="Vidigal T.H.D.A."/>
            <person name="Brescovit A.D."/>
            <person name="Santos A.J."/>
        </authorList>
    </citation>
    <scope>NUCLEOTIDE SEQUENCE</scope>
    <source>
        <tissue evidence="2">Shoot tissue taken approximately 20 cm above the soil surface</tissue>
    </source>
</reference>
<protein>
    <recommendedName>
        <fullName evidence="1">Retroviral polymerase SH3-like domain-containing protein</fullName>
    </recommendedName>
</protein>
<reference evidence="2" key="2">
    <citation type="journal article" date="2015" name="Data Brief">
        <title>Shoot transcriptome of the giant reed, Arundo donax.</title>
        <authorList>
            <person name="Barrero R.A."/>
            <person name="Guerrero F.D."/>
            <person name="Moolhuijzen P."/>
            <person name="Goolsby J.A."/>
            <person name="Tidwell J."/>
            <person name="Bellgard S.E."/>
            <person name="Bellgard M.I."/>
        </authorList>
    </citation>
    <scope>NUCLEOTIDE SEQUENCE</scope>
    <source>
        <tissue evidence="2">Shoot tissue taken approximately 20 cm above the soil surface</tissue>
    </source>
</reference>